<dbReference type="RefSeq" id="WP_147153101.1">
    <property type="nucleotide sequence ID" value="NZ_BKAJ01000094.1"/>
</dbReference>
<evidence type="ECO:0000313" key="2">
    <source>
        <dbReference type="EMBL" id="GEP58146.1"/>
    </source>
</evidence>
<protein>
    <recommendedName>
        <fullName evidence="4">Lipoprotein</fullName>
    </recommendedName>
</protein>
<keyword evidence="1" id="KW-0732">Signal</keyword>
<reference evidence="2 3" key="1">
    <citation type="submission" date="2019-07" db="EMBL/GenBank/DDBJ databases">
        <title>Whole genome shotgun sequence of Reyranella soli NBRC 108950.</title>
        <authorList>
            <person name="Hosoyama A."/>
            <person name="Uohara A."/>
            <person name="Ohji S."/>
            <person name="Ichikawa N."/>
        </authorList>
    </citation>
    <scope>NUCLEOTIDE SEQUENCE [LARGE SCALE GENOMIC DNA]</scope>
    <source>
        <strain evidence="2 3">NBRC 108950</strain>
    </source>
</reference>
<feature type="signal peptide" evidence="1">
    <location>
        <begin position="1"/>
        <end position="19"/>
    </location>
</feature>
<dbReference type="Proteomes" id="UP000321058">
    <property type="component" value="Unassembled WGS sequence"/>
</dbReference>
<dbReference type="AlphaFoldDB" id="A0A512NGQ9"/>
<feature type="chain" id="PRO_5022126133" description="Lipoprotein" evidence="1">
    <location>
        <begin position="20"/>
        <end position="146"/>
    </location>
</feature>
<name>A0A512NGQ9_9HYPH</name>
<dbReference type="OrthoDB" id="7281338at2"/>
<gene>
    <name evidence="2" type="ORF">RSO01_53120</name>
</gene>
<accession>A0A512NGQ9</accession>
<keyword evidence="3" id="KW-1185">Reference proteome</keyword>
<dbReference type="EMBL" id="BKAJ01000094">
    <property type="protein sequence ID" value="GEP58146.1"/>
    <property type="molecule type" value="Genomic_DNA"/>
</dbReference>
<organism evidence="2 3">
    <name type="scientific">Reyranella soli</name>
    <dbReference type="NCBI Taxonomy" id="1230389"/>
    <lineage>
        <taxon>Bacteria</taxon>
        <taxon>Pseudomonadati</taxon>
        <taxon>Pseudomonadota</taxon>
        <taxon>Alphaproteobacteria</taxon>
        <taxon>Hyphomicrobiales</taxon>
        <taxon>Reyranellaceae</taxon>
        <taxon>Reyranella</taxon>
    </lineage>
</organism>
<proteinExistence type="predicted"/>
<evidence type="ECO:0000313" key="3">
    <source>
        <dbReference type="Proteomes" id="UP000321058"/>
    </source>
</evidence>
<sequence length="146" mass="15434">MSRSVMVLLLVAFLVGACATGYSVATDGRRAVLGMNADTFQSCAGIPTRTKRLDERTELFSYELKNENTGGVEVSVPVVGGGFKIGKSGSYCHAIVRVVDGKVAELNYTGDNDDFVGKEGVCAPIVRGCLRAHGSDPEVKTANMGR</sequence>
<comment type="caution">
    <text evidence="2">The sequence shown here is derived from an EMBL/GenBank/DDBJ whole genome shotgun (WGS) entry which is preliminary data.</text>
</comment>
<dbReference type="PROSITE" id="PS51257">
    <property type="entry name" value="PROKAR_LIPOPROTEIN"/>
    <property type="match status" value="1"/>
</dbReference>
<evidence type="ECO:0000256" key="1">
    <source>
        <dbReference type="SAM" id="SignalP"/>
    </source>
</evidence>
<evidence type="ECO:0008006" key="4">
    <source>
        <dbReference type="Google" id="ProtNLM"/>
    </source>
</evidence>